<dbReference type="PANTHER" id="PTHR14269">
    <property type="entry name" value="CDP-DIACYLGLYCEROL--GLYCEROL-3-PHOSPHATE 3-PHOSPHATIDYLTRANSFERASE-RELATED"/>
    <property type="match status" value="1"/>
</dbReference>
<dbReference type="AlphaFoldDB" id="A0A426TVR3"/>
<dbReference type="GO" id="GO:0046474">
    <property type="term" value="P:glycerophospholipid biosynthetic process"/>
    <property type="evidence" value="ECO:0007669"/>
    <property type="project" value="TreeGrafter"/>
</dbReference>
<accession>A0A426TVR3</accession>
<dbReference type="PANTHER" id="PTHR14269:SF62">
    <property type="entry name" value="CDP-DIACYLGLYCEROL--GLYCEROL-3-PHOSPHATE 3-PHOSPHATIDYLTRANSFERASE 1, CHLOROPLASTIC"/>
    <property type="match status" value="1"/>
</dbReference>
<comment type="subcellular location">
    <subcellularLocation>
        <location evidence="1">Membrane</location>
        <topology evidence="1">Multi-pass membrane protein</topology>
    </subcellularLocation>
</comment>
<evidence type="ECO:0000256" key="10">
    <source>
        <dbReference type="ARBA" id="ARBA00023264"/>
    </source>
</evidence>
<evidence type="ECO:0000313" key="13">
    <source>
        <dbReference type="EMBL" id="RRR69530.1"/>
    </source>
</evidence>
<dbReference type="InterPro" id="IPR048254">
    <property type="entry name" value="CDP_ALCOHOL_P_TRANSF_CS"/>
</dbReference>
<organism evidence="13 14">
    <name type="scientific">Candidatus Viridilinea halotolerans</name>
    <dbReference type="NCBI Taxonomy" id="2491704"/>
    <lineage>
        <taxon>Bacteria</taxon>
        <taxon>Bacillati</taxon>
        <taxon>Chloroflexota</taxon>
        <taxon>Chloroflexia</taxon>
        <taxon>Chloroflexales</taxon>
        <taxon>Chloroflexineae</taxon>
        <taxon>Oscillochloridaceae</taxon>
        <taxon>Candidatus Viridilinea</taxon>
    </lineage>
</organism>
<dbReference type="Proteomes" id="UP000280307">
    <property type="component" value="Unassembled WGS sequence"/>
</dbReference>
<evidence type="ECO:0000256" key="4">
    <source>
        <dbReference type="ARBA" id="ARBA00022679"/>
    </source>
</evidence>
<keyword evidence="6 12" id="KW-1133">Transmembrane helix</keyword>
<dbReference type="InterPro" id="IPR000462">
    <property type="entry name" value="CDP-OH_P_trans"/>
</dbReference>
<evidence type="ECO:0000256" key="11">
    <source>
        <dbReference type="RuleBase" id="RU003750"/>
    </source>
</evidence>
<dbReference type="Gene3D" id="1.20.120.1760">
    <property type="match status" value="1"/>
</dbReference>
<keyword evidence="7" id="KW-0443">Lipid metabolism</keyword>
<evidence type="ECO:0000256" key="2">
    <source>
        <dbReference type="ARBA" id="ARBA00010441"/>
    </source>
</evidence>
<keyword evidence="5 12" id="KW-0812">Transmembrane</keyword>
<name>A0A426TVR3_9CHLR</name>
<evidence type="ECO:0000256" key="8">
    <source>
        <dbReference type="ARBA" id="ARBA00023136"/>
    </source>
</evidence>
<dbReference type="Pfam" id="PF01066">
    <property type="entry name" value="CDP-OH_P_transf"/>
    <property type="match status" value="1"/>
</dbReference>
<evidence type="ECO:0000256" key="5">
    <source>
        <dbReference type="ARBA" id="ARBA00022692"/>
    </source>
</evidence>
<evidence type="ECO:0000256" key="12">
    <source>
        <dbReference type="SAM" id="Phobius"/>
    </source>
</evidence>
<proteinExistence type="inferred from homology"/>
<evidence type="ECO:0000256" key="6">
    <source>
        <dbReference type="ARBA" id="ARBA00022989"/>
    </source>
</evidence>
<keyword evidence="8 12" id="KW-0472">Membrane</keyword>
<protein>
    <submittedName>
        <fullName evidence="13">CDP-alcohol phosphatidyltransferase family protein</fullName>
    </submittedName>
</protein>
<comment type="similarity">
    <text evidence="2 11">Belongs to the CDP-alcohol phosphatidyltransferase class-I family.</text>
</comment>
<keyword evidence="9" id="KW-0594">Phospholipid biosynthesis</keyword>
<dbReference type="GO" id="GO:0008444">
    <property type="term" value="F:CDP-diacylglycerol-glycerol-3-phosphate 3-phosphatidyltransferase activity"/>
    <property type="evidence" value="ECO:0007669"/>
    <property type="project" value="InterPro"/>
</dbReference>
<dbReference type="EMBL" id="RSAS01000620">
    <property type="protein sequence ID" value="RRR69530.1"/>
    <property type="molecule type" value="Genomic_DNA"/>
</dbReference>
<reference evidence="13 14" key="1">
    <citation type="submission" date="2018-12" db="EMBL/GenBank/DDBJ databases">
        <title>Genome Sequence of Candidatus Viridilinea halotolerans isolated from saline sulfide-rich spring.</title>
        <authorList>
            <person name="Grouzdev D.S."/>
            <person name="Burganskaya E.I."/>
            <person name="Krutkina M.S."/>
            <person name="Sukhacheva M.V."/>
            <person name="Gorlenko V.M."/>
        </authorList>
    </citation>
    <scope>NUCLEOTIDE SEQUENCE [LARGE SCALE GENOMIC DNA]</scope>
    <source>
        <strain evidence="13">Chok-6</strain>
    </source>
</reference>
<dbReference type="InterPro" id="IPR050324">
    <property type="entry name" value="CDP-alcohol_PTase-I"/>
</dbReference>
<dbReference type="InterPro" id="IPR043130">
    <property type="entry name" value="CDP-OH_PTrfase_TM_dom"/>
</dbReference>
<keyword evidence="10" id="KW-1208">Phospholipid metabolism</keyword>
<keyword evidence="3" id="KW-0444">Lipid biosynthesis</keyword>
<gene>
    <name evidence="13" type="ORF">EI684_15415</name>
</gene>
<feature type="transmembrane region" description="Helical" evidence="12">
    <location>
        <begin position="98"/>
        <end position="119"/>
    </location>
</feature>
<keyword evidence="4 11" id="KW-0808">Transferase</keyword>
<dbReference type="GO" id="GO:0016020">
    <property type="term" value="C:membrane"/>
    <property type="evidence" value="ECO:0007669"/>
    <property type="project" value="UniProtKB-SubCell"/>
</dbReference>
<evidence type="ECO:0000313" key="14">
    <source>
        <dbReference type="Proteomes" id="UP000280307"/>
    </source>
</evidence>
<dbReference type="PROSITE" id="PS00379">
    <property type="entry name" value="CDP_ALCOHOL_P_TRANSF"/>
    <property type="match status" value="1"/>
</dbReference>
<comment type="caution">
    <text evidence="13">The sequence shown here is derived from an EMBL/GenBank/DDBJ whole genome shotgun (WGS) entry which is preliminary data.</text>
</comment>
<dbReference type="PIRSF" id="PIRSF000847">
    <property type="entry name" value="Phos_ph_gly_syn"/>
    <property type="match status" value="1"/>
</dbReference>
<sequence>MRLRDLVKPHELRYPSNILSMSRLALVPITLVLLRHPKRRRAAMICLAITMLTDALDGPLARMRGEVSQLGEVLDPLADKLLLNGAAIILSQTRGFPWWATGLLLFRDLGILVAAIVVIRRLDQVTPAASAGKLTTVLLTAAALLYAADGPRSGYPVLLAAMVPFSISFFQYGYRFVQLIRGE</sequence>
<evidence type="ECO:0000256" key="7">
    <source>
        <dbReference type="ARBA" id="ARBA00023098"/>
    </source>
</evidence>
<feature type="transmembrane region" description="Helical" evidence="12">
    <location>
        <begin position="154"/>
        <end position="174"/>
    </location>
</feature>
<evidence type="ECO:0000256" key="9">
    <source>
        <dbReference type="ARBA" id="ARBA00023209"/>
    </source>
</evidence>
<evidence type="ECO:0000256" key="3">
    <source>
        <dbReference type="ARBA" id="ARBA00022516"/>
    </source>
</evidence>
<dbReference type="InterPro" id="IPR004570">
    <property type="entry name" value="Phosphatidylglycerol_P_synth"/>
</dbReference>
<evidence type="ECO:0000256" key="1">
    <source>
        <dbReference type="ARBA" id="ARBA00004141"/>
    </source>
</evidence>
<feature type="transmembrane region" description="Helical" evidence="12">
    <location>
        <begin position="131"/>
        <end position="148"/>
    </location>
</feature>